<dbReference type="InterPro" id="IPR011006">
    <property type="entry name" value="CheY-like_superfamily"/>
</dbReference>
<dbReference type="PANTHER" id="PTHR44520:SF2">
    <property type="entry name" value="RESPONSE REGULATOR RCP1"/>
    <property type="match status" value="1"/>
</dbReference>
<dbReference type="PROSITE" id="PS50110">
    <property type="entry name" value="RESPONSE_REGULATORY"/>
    <property type="match status" value="1"/>
</dbReference>
<evidence type="ECO:0000259" key="2">
    <source>
        <dbReference type="PROSITE" id="PS50110"/>
    </source>
</evidence>
<dbReference type="SMART" id="SM00448">
    <property type="entry name" value="REC"/>
    <property type="match status" value="1"/>
</dbReference>
<name>A0A7C9LMN6_9DEIO</name>
<reference evidence="3 4" key="1">
    <citation type="submission" date="2019-12" db="EMBL/GenBank/DDBJ databases">
        <title>Deinococcus sp. HMF7620 Genome sequencing and assembly.</title>
        <authorList>
            <person name="Kang H."/>
            <person name="Kim H."/>
            <person name="Joh K."/>
        </authorList>
    </citation>
    <scope>NUCLEOTIDE SEQUENCE [LARGE SCALE GENOMIC DNA]</scope>
    <source>
        <strain evidence="3 4">HMF7620</strain>
    </source>
</reference>
<gene>
    <name evidence="3" type="ORF">GO986_16555</name>
</gene>
<evidence type="ECO:0000313" key="4">
    <source>
        <dbReference type="Proteomes" id="UP000483286"/>
    </source>
</evidence>
<dbReference type="Gene3D" id="3.40.50.2300">
    <property type="match status" value="1"/>
</dbReference>
<comment type="caution">
    <text evidence="3">The sequence shown here is derived from an EMBL/GenBank/DDBJ whole genome shotgun (WGS) entry which is preliminary data.</text>
</comment>
<keyword evidence="4" id="KW-1185">Reference proteome</keyword>
<keyword evidence="1" id="KW-0597">Phosphoprotein</keyword>
<dbReference type="AlphaFoldDB" id="A0A7C9LMN6"/>
<feature type="domain" description="Response regulatory" evidence="2">
    <location>
        <begin position="2"/>
        <end position="123"/>
    </location>
</feature>
<dbReference type="PANTHER" id="PTHR44520">
    <property type="entry name" value="RESPONSE REGULATOR RCP1-RELATED"/>
    <property type="match status" value="1"/>
</dbReference>
<dbReference type="Pfam" id="PF00072">
    <property type="entry name" value="Response_reg"/>
    <property type="match status" value="1"/>
</dbReference>
<feature type="modified residue" description="4-aspartylphosphate" evidence="1">
    <location>
        <position position="56"/>
    </location>
</feature>
<protein>
    <submittedName>
        <fullName evidence="3">Response regulator</fullName>
    </submittedName>
</protein>
<dbReference type="CDD" id="cd17557">
    <property type="entry name" value="REC_Rcp-like"/>
    <property type="match status" value="1"/>
</dbReference>
<accession>A0A7C9LMN6</accession>
<organism evidence="3 4">
    <name type="scientific">Deinococcus arboris</name>
    <dbReference type="NCBI Taxonomy" id="2682977"/>
    <lineage>
        <taxon>Bacteria</taxon>
        <taxon>Thermotogati</taxon>
        <taxon>Deinococcota</taxon>
        <taxon>Deinococci</taxon>
        <taxon>Deinococcales</taxon>
        <taxon>Deinococcaceae</taxon>
        <taxon>Deinococcus</taxon>
    </lineage>
</organism>
<dbReference type="EMBL" id="WQLB01000027">
    <property type="protein sequence ID" value="MVN88358.1"/>
    <property type="molecule type" value="Genomic_DNA"/>
</dbReference>
<sequence>MSVLLVDDAPADLLLAQEVFDDHAPRVQLITQCGAEAALLALRDPAQLLPDMVLVDLNMNGMSGLDFLAELRADPALAHLPVVMLSGSTAQHDVDRAYDLHATAFLVKAPNLSEFVTQVDHLVQFWLGCRFRSPRVPSLS</sequence>
<dbReference type="GO" id="GO:0000160">
    <property type="term" value="P:phosphorelay signal transduction system"/>
    <property type="evidence" value="ECO:0007669"/>
    <property type="project" value="InterPro"/>
</dbReference>
<dbReference type="SUPFAM" id="SSF52172">
    <property type="entry name" value="CheY-like"/>
    <property type="match status" value="1"/>
</dbReference>
<proteinExistence type="predicted"/>
<evidence type="ECO:0000313" key="3">
    <source>
        <dbReference type="EMBL" id="MVN88358.1"/>
    </source>
</evidence>
<dbReference type="Proteomes" id="UP000483286">
    <property type="component" value="Unassembled WGS sequence"/>
</dbReference>
<dbReference type="InterPro" id="IPR052893">
    <property type="entry name" value="TCS_response_regulator"/>
</dbReference>
<evidence type="ECO:0000256" key="1">
    <source>
        <dbReference type="PROSITE-ProRule" id="PRU00169"/>
    </source>
</evidence>
<dbReference type="InterPro" id="IPR001789">
    <property type="entry name" value="Sig_transdc_resp-reg_receiver"/>
</dbReference>